<evidence type="ECO:0000313" key="2">
    <source>
        <dbReference type="Proteomes" id="UP001174936"/>
    </source>
</evidence>
<reference evidence="1" key="1">
    <citation type="submission" date="2023-06" db="EMBL/GenBank/DDBJ databases">
        <title>Genome-scale phylogeny and comparative genomics of the fungal order Sordariales.</title>
        <authorList>
            <consortium name="Lawrence Berkeley National Laboratory"/>
            <person name="Hensen N."/>
            <person name="Bonometti L."/>
            <person name="Westerberg I."/>
            <person name="Brannstrom I.O."/>
            <person name="Guillou S."/>
            <person name="Cros-Aarteil S."/>
            <person name="Calhoun S."/>
            <person name="Haridas S."/>
            <person name="Kuo A."/>
            <person name="Mondo S."/>
            <person name="Pangilinan J."/>
            <person name="Riley R."/>
            <person name="Labutti K."/>
            <person name="Andreopoulos B."/>
            <person name="Lipzen A."/>
            <person name="Chen C."/>
            <person name="Yanf M."/>
            <person name="Daum C."/>
            <person name="Ng V."/>
            <person name="Clum A."/>
            <person name="Steindorff A."/>
            <person name="Ohm R."/>
            <person name="Martin F."/>
            <person name="Silar P."/>
            <person name="Natvig D."/>
            <person name="Lalanne C."/>
            <person name="Gautier V."/>
            <person name="Ament-Velasquez S.L."/>
            <person name="Kruys A."/>
            <person name="Hutchinson M.I."/>
            <person name="Powell A.J."/>
            <person name="Barry K."/>
            <person name="Miller A.N."/>
            <person name="Grigoriev I.V."/>
            <person name="Debuchy R."/>
            <person name="Gladieux P."/>
            <person name="Thoren M.H."/>
            <person name="Johannesson H."/>
        </authorList>
    </citation>
    <scope>NUCLEOTIDE SEQUENCE</scope>
    <source>
        <strain evidence="1">SMH2532-1</strain>
    </source>
</reference>
<dbReference type="AlphaFoldDB" id="A0AA40CW03"/>
<keyword evidence="2" id="KW-1185">Reference proteome</keyword>
<name>A0AA40CW03_9PEZI</name>
<dbReference type="EMBL" id="JAULSV010000002">
    <property type="protein sequence ID" value="KAK0651233.1"/>
    <property type="molecule type" value="Genomic_DNA"/>
</dbReference>
<gene>
    <name evidence="1" type="ORF">B0T16DRAFT_75042</name>
</gene>
<proteinExistence type="predicted"/>
<dbReference type="Proteomes" id="UP001174936">
    <property type="component" value="Unassembled WGS sequence"/>
</dbReference>
<comment type="caution">
    <text evidence="1">The sequence shown here is derived from an EMBL/GenBank/DDBJ whole genome shotgun (WGS) entry which is preliminary data.</text>
</comment>
<protein>
    <submittedName>
        <fullName evidence="1">Uncharacterized protein</fullName>
    </submittedName>
</protein>
<accession>A0AA40CW03</accession>
<evidence type="ECO:0000313" key="1">
    <source>
        <dbReference type="EMBL" id="KAK0651233.1"/>
    </source>
</evidence>
<sequence>MWFMYQTFGFVVFFSCVRTCLLVSRPFHGVCDVVWSVLVWPLDLFLIFSRTAWLPSTPHPYGEEMEFGAVLSFDCFFSASFLSSSVYIARGIGQPFPPNLLPL</sequence>
<organism evidence="1 2">
    <name type="scientific">Cercophora newfieldiana</name>
    <dbReference type="NCBI Taxonomy" id="92897"/>
    <lineage>
        <taxon>Eukaryota</taxon>
        <taxon>Fungi</taxon>
        <taxon>Dikarya</taxon>
        <taxon>Ascomycota</taxon>
        <taxon>Pezizomycotina</taxon>
        <taxon>Sordariomycetes</taxon>
        <taxon>Sordariomycetidae</taxon>
        <taxon>Sordariales</taxon>
        <taxon>Lasiosphaeriaceae</taxon>
        <taxon>Cercophora</taxon>
    </lineage>
</organism>